<evidence type="ECO:0000313" key="3">
    <source>
        <dbReference type="Proteomes" id="UP001333110"/>
    </source>
</evidence>
<comment type="caution">
    <text evidence="2">The sequence shown here is derived from an EMBL/GenBank/DDBJ whole genome shotgun (WGS) entry which is preliminary data.</text>
</comment>
<proteinExistence type="predicted"/>
<accession>A0AAN7NJ11</accession>
<dbReference type="Proteomes" id="UP001333110">
    <property type="component" value="Unassembled WGS sequence"/>
</dbReference>
<protein>
    <recommendedName>
        <fullName evidence="1">Reverse transcriptase domain-containing protein</fullName>
    </recommendedName>
</protein>
<gene>
    <name evidence="2" type="ORF">QYF61_026033</name>
</gene>
<feature type="domain" description="Reverse transcriptase" evidence="1">
    <location>
        <begin position="172"/>
        <end position="269"/>
    </location>
</feature>
<dbReference type="InterPro" id="IPR000477">
    <property type="entry name" value="RT_dom"/>
</dbReference>
<keyword evidence="3" id="KW-1185">Reference proteome</keyword>
<name>A0AAN7NJ11_MYCAM</name>
<sequence>MSKRCAKEPTMAQRANHVLGCIKHSTASRSREAIVPPCTALVQPHLEHCAQFWRRATKVVKALEGKTYECLRSFCLFSLEKRRLRGDPIAVYPVLKGGSGGGGADLLALVTSDRTRGNGMKLYHGKFRLDTGKRFFTERVVSHWNRLPREVVTAPSLSDFREHLDDALSHMNSWTPRVIISGTKPSWRPVTTRVPQGSIQGPAMFNIFINDLDDAAECTLSQFAADTKLGGVADLPEDRAAIQRDLDRLEKWADRNLMKFNKEKCKVLHLGRNNPRHQYILGAPQLESSLAEKDLGVLVDTKLTMSQQCALAAKAANGILYCIRQSTASRLRKVILLYSALVRPLLESCVQF</sequence>
<evidence type="ECO:0000313" key="2">
    <source>
        <dbReference type="EMBL" id="KAK4817027.1"/>
    </source>
</evidence>
<dbReference type="AlphaFoldDB" id="A0AAN7NJ11"/>
<evidence type="ECO:0000259" key="1">
    <source>
        <dbReference type="Pfam" id="PF00078"/>
    </source>
</evidence>
<reference evidence="2 3" key="1">
    <citation type="journal article" date="2023" name="J. Hered.">
        <title>Chromosome-level genome of the wood stork (Mycteria americana) provides insight into avian chromosome evolution.</title>
        <authorList>
            <person name="Flamio R. Jr."/>
            <person name="Ramstad K.M."/>
        </authorList>
    </citation>
    <scope>NUCLEOTIDE SEQUENCE [LARGE SCALE GENOMIC DNA]</scope>
    <source>
        <strain evidence="2">JAX WOST 10</strain>
    </source>
</reference>
<dbReference type="EMBL" id="JAUNZN010000009">
    <property type="protein sequence ID" value="KAK4817027.1"/>
    <property type="molecule type" value="Genomic_DNA"/>
</dbReference>
<organism evidence="2 3">
    <name type="scientific">Mycteria americana</name>
    <name type="common">Wood stork</name>
    <dbReference type="NCBI Taxonomy" id="33587"/>
    <lineage>
        <taxon>Eukaryota</taxon>
        <taxon>Metazoa</taxon>
        <taxon>Chordata</taxon>
        <taxon>Craniata</taxon>
        <taxon>Vertebrata</taxon>
        <taxon>Euteleostomi</taxon>
        <taxon>Archelosauria</taxon>
        <taxon>Archosauria</taxon>
        <taxon>Dinosauria</taxon>
        <taxon>Saurischia</taxon>
        <taxon>Theropoda</taxon>
        <taxon>Coelurosauria</taxon>
        <taxon>Aves</taxon>
        <taxon>Neognathae</taxon>
        <taxon>Neoaves</taxon>
        <taxon>Aequornithes</taxon>
        <taxon>Ciconiiformes</taxon>
        <taxon>Ciconiidae</taxon>
        <taxon>Mycteria</taxon>
    </lineage>
</organism>
<dbReference type="PANTHER" id="PTHR33332">
    <property type="entry name" value="REVERSE TRANSCRIPTASE DOMAIN-CONTAINING PROTEIN"/>
    <property type="match status" value="1"/>
</dbReference>
<dbReference type="Pfam" id="PF00078">
    <property type="entry name" value="RVT_1"/>
    <property type="match status" value="1"/>
</dbReference>